<sequence>MKAILILISFFFFANSSVSHQDTILKVDKKGNIIGLPNKFNHSKFDLEKGYLKINNKEVIFPNCIKHYFDILEKPKFTLLASWYHSKDIMPFYLNFDLSQENKDYGYNILINLETLELISINISLKQENTYYTHEIKLDKNCLDDYKKELKKLKQ</sequence>
<comment type="caution">
    <text evidence="2">The sequence shown here is derived from an EMBL/GenBank/DDBJ whole genome shotgun (WGS) entry which is preliminary data.</text>
</comment>
<protein>
    <submittedName>
        <fullName evidence="2">Uncharacterized protein</fullName>
    </submittedName>
</protein>
<dbReference type="EMBL" id="WAAU01000030">
    <property type="protein sequence ID" value="KAB1153942.1"/>
    <property type="molecule type" value="Genomic_DNA"/>
</dbReference>
<dbReference type="Proteomes" id="UP000467305">
    <property type="component" value="Unassembled WGS sequence"/>
</dbReference>
<keyword evidence="1" id="KW-0732">Signal</keyword>
<accession>A0A7J5A8P5</accession>
<evidence type="ECO:0000313" key="3">
    <source>
        <dbReference type="Proteomes" id="UP000467305"/>
    </source>
</evidence>
<proteinExistence type="predicted"/>
<dbReference type="AlphaFoldDB" id="A0A7J5A8P5"/>
<dbReference type="RefSeq" id="WP_150901062.1">
    <property type="nucleotide sequence ID" value="NZ_WAAU01000030.1"/>
</dbReference>
<feature type="chain" id="PRO_5029875463" evidence="1">
    <location>
        <begin position="21"/>
        <end position="155"/>
    </location>
</feature>
<reference evidence="2 3" key="1">
    <citation type="submission" date="2019-09" db="EMBL/GenBank/DDBJ databases">
        <authorList>
            <person name="Cao W.R."/>
        </authorList>
    </citation>
    <scope>NUCLEOTIDE SEQUENCE [LARGE SCALE GENOMIC DNA]</scope>
    <source>
        <strain evidence="3">a4</strain>
    </source>
</reference>
<dbReference type="OrthoDB" id="1438348at2"/>
<name>A0A7J5A8P5_9FLAO</name>
<evidence type="ECO:0000256" key="1">
    <source>
        <dbReference type="SAM" id="SignalP"/>
    </source>
</evidence>
<feature type="signal peptide" evidence="1">
    <location>
        <begin position="1"/>
        <end position="20"/>
    </location>
</feature>
<keyword evidence="3" id="KW-1185">Reference proteome</keyword>
<gene>
    <name evidence="2" type="ORF">F7018_15765</name>
</gene>
<organism evidence="2 3">
    <name type="scientific">Tenacibaculum aiptasiae</name>
    <dbReference type="NCBI Taxonomy" id="426481"/>
    <lineage>
        <taxon>Bacteria</taxon>
        <taxon>Pseudomonadati</taxon>
        <taxon>Bacteroidota</taxon>
        <taxon>Flavobacteriia</taxon>
        <taxon>Flavobacteriales</taxon>
        <taxon>Flavobacteriaceae</taxon>
        <taxon>Tenacibaculum</taxon>
    </lineage>
</organism>
<evidence type="ECO:0000313" key="2">
    <source>
        <dbReference type="EMBL" id="KAB1153942.1"/>
    </source>
</evidence>